<dbReference type="Pfam" id="PF00005">
    <property type="entry name" value="ABC_tran"/>
    <property type="match status" value="2"/>
</dbReference>
<dbReference type="CDD" id="cd03257">
    <property type="entry name" value="ABC_NikE_OppD_transporters"/>
    <property type="match status" value="2"/>
</dbReference>
<sequence length="677" mass="74286">MEQLLDIQELSVDFHTRRGLLQALTDVSLTILPGETVCLVGESGSGKTLTSKAVMRLLDYENGRISKGRIRFGGHDMTTLSQQELRLLRGKKMAMVFQEPMAAFDPVYTIGHQIVETIRVHDAKTKAEAWMHAVSLLERVGIPEPRIRMKQYPGELSGGMLQRAMIALALSCGPELLIADEPTTALDVTIQAQILQLLQELKEEFGMAILLITHDLGIAAEIADRVVVMYAGRVVEQAPTEELFTAPRHPYTQGLLRSIASLDTKKGEKLHAIEGTIPSLSALPAGCLFHPRCPYATDQCRSEAPPLVSEGDRKAACWHSDRVIEAAWRVPDTQAAAIVDTESARSAVDESGEDAPAPDLIEVNGVSKFYPVKGRLPGRTRTFIRAVDDVSFTIRKGETFGLVGESGSGKSTLGRVLLQLERATEGTISFQGRELTTLGGSALRGARREMQMIFQDPYGSLDPRWSVGDIIAEPLRTHEKPSARESQERVAELLGAVGLDASYAKRHPHELSGGQRQRVGIARAIALNPRFVLADEAVSALDVSVQAQVVNLMQELQAKLGLTYLFIAHGLQIVRHISDRIGVMYLGKLVEIAPSHELFLRPAHPYTQALIASIPLPDPSRRWERTTLQGEIPSPMRPPSGCRFHTRCPFAAAKCREEEPKLAVIGKDHVAACHYPI</sequence>
<keyword evidence="7" id="KW-0472">Membrane</keyword>
<dbReference type="Gene3D" id="3.40.50.300">
    <property type="entry name" value="P-loop containing nucleotide triphosphate hydrolases"/>
    <property type="match status" value="2"/>
</dbReference>
<dbReference type="GO" id="GO:0015833">
    <property type="term" value="P:peptide transport"/>
    <property type="evidence" value="ECO:0007669"/>
    <property type="project" value="InterPro"/>
</dbReference>
<evidence type="ECO:0000256" key="7">
    <source>
        <dbReference type="ARBA" id="ARBA00023136"/>
    </source>
</evidence>
<dbReference type="GO" id="GO:0005524">
    <property type="term" value="F:ATP binding"/>
    <property type="evidence" value="ECO:0007669"/>
    <property type="project" value="UniProtKB-KW"/>
</dbReference>
<evidence type="ECO:0000256" key="5">
    <source>
        <dbReference type="ARBA" id="ARBA00022741"/>
    </source>
</evidence>
<dbReference type="InterPro" id="IPR027417">
    <property type="entry name" value="P-loop_NTPase"/>
</dbReference>
<dbReference type="EMBL" id="QXJM01000040">
    <property type="protein sequence ID" value="RIE01115.1"/>
    <property type="molecule type" value="Genomic_DNA"/>
</dbReference>
<evidence type="ECO:0000256" key="3">
    <source>
        <dbReference type="ARBA" id="ARBA00022448"/>
    </source>
</evidence>
<dbReference type="PROSITE" id="PS00211">
    <property type="entry name" value="ABC_TRANSPORTER_1"/>
    <property type="match status" value="2"/>
</dbReference>
<gene>
    <name evidence="9" type="ORF">D3H35_22115</name>
</gene>
<protein>
    <submittedName>
        <fullName evidence="9">ABC transporter ATP-binding protein</fullName>
    </submittedName>
</protein>
<dbReference type="InterPro" id="IPR013563">
    <property type="entry name" value="Oligopep_ABC_C"/>
</dbReference>
<dbReference type="Proteomes" id="UP000266340">
    <property type="component" value="Unassembled WGS sequence"/>
</dbReference>
<keyword evidence="6 9" id="KW-0067">ATP-binding</keyword>
<dbReference type="Pfam" id="PF08352">
    <property type="entry name" value="oligo_HPY"/>
    <property type="match status" value="2"/>
</dbReference>
<dbReference type="OrthoDB" id="9802264at2"/>
<evidence type="ECO:0000313" key="10">
    <source>
        <dbReference type="Proteomes" id="UP000266340"/>
    </source>
</evidence>
<keyword evidence="3" id="KW-0813">Transport</keyword>
<feature type="domain" description="ABC transporter" evidence="8">
    <location>
        <begin position="361"/>
        <end position="611"/>
    </location>
</feature>
<dbReference type="PANTHER" id="PTHR43297:SF2">
    <property type="entry name" value="DIPEPTIDE TRANSPORT ATP-BINDING PROTEIN DPPD"/>
    <property type="match status" value="1"/>
</dbReference>
<evidence type="ECO:0000256" key="2">
    <source>
        <dbReference type="ARBA" id="ARBA00005417"/>
    </source>
</evidence>
<feature type="domain" description="ABC transporter" evidence="8">
    <location>
        <begin position="7"/>
        <end position="256"/>
    </location>
</feature>
<reference evidence="9 10" key="1">
    <citation type="submission" date="2018-09" db="EMBL/GenBank/DDBJ databases">
        <title>Cohnella cavernae sp. nov., isolated from a karst cave.</title>
        <authorList>
            <person name="Zhu H."/>
        </authorList>
    </citation>
    <scope>NUCLEOTIDE SEQUENCE [LARGE SCALE GENOMIC DNA]</scope>
    <source>
        <strain evidence="9 10">K2E09-144</strain>
    </source>
</reference>
<keyword evidence="5" id="KW-0547">Nucleotide-binding</keyword>
<evidence type="ECO:0000256" key="4">
    <source>
        <dbReference type="ARBA" id="ARBA00022475"/>
    </source>
</evidence>
<keyword evidence="10" id="KW-1185">Reference proteome</keyword>
<evidence type="ECO:0000313" key="9">
    <source>
        <dbReference type="EMBL" id="RIE01115.1"/>
    </source>
</evidence>
<dbReference type="PANTHER" id="PTHR43297">
    <property type="entry name" value="OLIGOPEPTIDE TRANSPORT ATP-BINDING PROTEIN APPD"/>
    <property type="match status" value="1"/>
</dbReference>
<evidence type="ECO:0000259" key="8">
    <source>
        <dbReference type="PROSITE" id="PS50893"/>
    </source>
</evidence>
<comment type="similarity">
    <text evidence="2">Belongs to the ABC transporter superfamily.</text>
</comment>
<evidence type="ECO:0000256" key="1">
    <source>
        <dbReference type="ARBA" id="ARBA00004202"/>
    </source>
</evidence>
<dbReference type="InterPro" id="IPR003439">
    <property type="entry name" value="ABC_transporter-like_ATP-bd"/>
</dbReference>
<accession>A0A398CFC7</accession>
<dbReference type="InterPro" id="IPR017871">
    <property type="entry name" value="ABC_transporter-like_CS"/>
</dbReference>
<dbReference type="SUPFAM" id="SSF52540">
    <property type="entry name" value="P-loop containing nucleoside triphosphate hydrolases"/>
    <property type="match status" value="2"/>
</dbReference>
<dbReference type="PROSITE" id="PS50893">
    <property type="entry name" value="ABC_TRANSPORTER_2"/>
    <property type="match status" value="2"/>
</dbReference>
<dbReference type="NCBIfam" id="NF007739">
    <property type="entry name" value="PRK10419.1"/>
    <property type="match status" value="2"/>
</dbReference>
<proteinExistence type="inferred from homology"/>
<dbReference type="FunFam" id="3.40.50.300:FF:000016">
    <property type="entry name" value="Oligopeptide ABC transporter ATP-binding component"/>
    <property type="match status" value="2"/>
</dbReference>
<evidence type="ECO:0000256" key="6">
    <source>
        <dbReference type="ARBA" id="ARBA00022840"/>
    </source>
</evidence>
<dbReference type="InterPro" id="IPR050388">
    <property type="entry name" value="ABC_Ni/Peptide_Import"/>
</dbReference>
<name>A0A398CFC7_9BACL</name>
<dbReference type="RefSeq" id="WP_119151379.1">
    <property type="nucleotide sequence ID" value="NZ_JBHSOV010000041.1"/>
</dbReference>
<organism evidence="9 10">
    <name type="scientific">Cohnella faecalis</name>
    <dbReference type="NCBI Taxonomy" id="2315694"/>
    <lineage>
        <taxon>Bacteria</taxon>
        <taxon>Bacillati</taxon>
        <taxon>Bacillota</taxon>
        <taxon>Bacilli</taxon>
        <taxon>Bacillales</taxon>
        <taxon>Paenibacillaceae</taxon>
        <taxon>Cohnella</taxon>
    </lineage>
</organism>
<comment type="subcellular location">
    <subcellularLocation>
        <location evidence="1">Cell membrane</location>
        <topology evidence="1">Peripheral membrane protein</topology>
    </subcellularLocation>
</comment>
<dbReference type="InterPro" id="IPR003593">
    <property type="entry name" value="AAA+_ATPase"/>
</dbReference>
<dbReference type="GO" id="GO:0005886">
    <property type="term" value="C:plasma membrane"/>
    <property type="evidence" value="ECO:0007669"/>
    <property type="project" value="UniProtKB-SubCell"/>
</dbReference>
<dbReference type="NCBIfam" id="TIGR01727">
    <property type="entry name" value="oligo_HPY"/>
    <property type="match status" value="2"/>
</dbReference>
<comment type="caution">
    <text evidence="9">The sequence shown here is derived from an EMBL/GenBank/DDBJ whole genome shotgun (WGS) entry which is preliminary data.</text>
</comment>
<dbReference type="AlphaFoldDB" id="A0A398CFC7"/>
<keyword evidence="4" id="KW-1003">Cell membrane</keyword>
<dbReference type="GO" id="GO:0016887">
    <property type="term" value="F:ATP hydrolysis activity"/>
    <property type="evidence" value="ECO:0007669"/>
    <property type="project" value="InterPro"/>
</dbReference>
<dbReference type="NCBIfam" id="NF008453">
    <property type="entry name" value="PRK11308.1"/>
    <property type="match status" value="2"/>
</dbReference>
<dbReference type="SMART" id="SM00382">
    <property type="entry name" value="AAA"/>
    <property type="match status" value="2"/>
</dbReference>